<evidence type="ECO:0000256" key="7">
    <source>
        <dbReference type="ARBA" id="ARBA00023136"/>
    </source>
</evidence>
<reference evidence="11 12" key="1">
    <citation type="submission" date="2018-11" db="EMBL/GenBank/DDBJ databases">
        <title>Genome sequence of Saitozyma podzolica DSM 27192.</title>
        <authorList>
            <person name="Aliyu H."/>
            <person name="Gorte O."/>
            <person name="Ochsenreither K."/>
        </authorList>
    </citation>
    <scope>NUCLEOTIDE SEQUENCE [LARGE SCALE GENOMIC DNA]</scope>
    <source>
        <strain evidence="11 12">DSM 27192</strain>
    </source>
</reference>
<dbReference type="OrthoDB" id="29558at2759"/>
<proteinExistence type="inferred from homology"/>
<evidence type="ECO:0000256" key="1">
    <source>
        <dbReference type="ARBA" id="ARBA00004477"/>
    </source>
</evidence>
<dbReference type="GO" id="GO:0006465">
    <property type="term" value="P:signal peptide processing"/>
    <property type="evidence" value="ECO:0007669"/>
    <property type="project" value="InterPro"/>
</dbReference>
<feature type="compositionally biased region" description="Low complexity" evidence="9">
    <location>
        <begin position="222"/>
        <end position="236"/>
    </location>
</feature>
<feature type="compositionally biased region" description="Low complexity" evidence="9">
    <location>
        <begin position="171"/>
        <end position="203"/>
    </location>
</feature>
<dbReference type="GO" id="GO:0045047">
    <property type="term" value="P:protein targeting to ER"/>
    <property type="evidence" value="ECO:0007669"/>
    <property type="project" value="TreeGrafter"/>
</dbReference>
<dbReference type="GO" id="GO:0005787">
    <property type="term" value="C:signal peptidase complex"/>
    <property type="evidence" value="ECO:0007669"/>
    <property type="project" value="InterPro"/>
</dbReference>
<keyword evidence="12" id="KW-1185">Reference proteome</keyword>
<evidence type="ECO:0000256" key="9">
    <source>
        <dbReference type="SAM" id="MobiDB-lite"/>
    </source>
</evidence>
<dbReference type="Pfam" id="PF06703">
    <property type="entry name" value="SPC25"/>
    <property type="match status" value="1"/>
</dbReference>
<keyword evidence="7 10" id="KW-0472">Membrane</keyword>
<protein>
    <recommendedName>
        <fullName evidence="3">Signal peptidase complex subunit 2</fullName>
    </recommendedName>
</protein>
<feature type="region of interest" description="Disordered" evidence="9">
    <location>
        <begin position="157"/>
        <end position="236"/>
    </location>
</feature>
<evidence type="ECO:0000313" key="11">
    <source>
        <dbReference type="EMBL" id="RSH85675.1"/>
    </source>
</evidence>
<feature type="compositionally biased region" description="Polar residues" evidence="9">
    <location>
        <begin position="24"/>
        <end position="37"/>
    </location>
</feature>
<comment type="caution">
    <text evidence="11">The sequence shown here is derived from an EMBL/GenBank/DDBJ whole genome shotgun (WGS) entry which is preliminary data.</text>
</comment>
<dbReference type="PANTHER" id="PTHR13085:SF0">
    <property type="entry name" value="SIGNAL PEPTIDASE COMPLEX SUBUNIT 2"/>
    <property type="match status" value="1"/>
</dbReference>
<comment type="function">
    <text evidence="8">Component of the signal peptidase complex (SPC) which catalyzes the cleavage of N-terminal signal sequences from nascent proteins as they are translocated into the lumen of the endoplasmic reticulum. Enhances the enzymatic activity of SPC and facilitates the interactions between different components of the translocation site.</text>
</comment>
<evidence type="ECO:0000256" key="4">
    <source>
        <dbReference type="ARBA" id="ARBA00022692"/>
    </source>
</evidence>
<dbReference type="PANTHER" id="PTHR13085">
    <property type="entry name" value="MICROSOMAL SIGNAL PEPTIDASE 25 KDA SUBUNIT"/>
    <property type="match status" value="1"/>
</dbReference>
<gene>
    <name evidence="11" type="ORF">EHS25_003816</name>
</gene>
<dbReference type="STRING" id="1890683.A0A427Y3L9"/>
<evidence type="ECO:0000256" key="2">
    <source>
        <dbReference type="ARBA" id="ARBA00007324"/>
    </source>
</evidence>
<accession>A0A427Y3L9</accession>
<keyword evidence="6 10" id="KW-1133">Transmembrane helix</keyword>
<feature type="transmembrane region" description="Helical" evidence="10">
    <location>
        <begin position="110"/>
        <end position="128"/>
    </location>
</feature>
<feature type="region of interest" description="Disordered" evidence="9">
    <location>
        <begin position="1"/>
        <end position="41"/>
    </location>
</feature>
<evidence type="ECO:0000256" key="3">
    <source>
        <dbReference type="ARBA" id="ARBA00017057"/>
    </source>
</evidence>
<feature type="transmembrane region" description="Helical" evidence="10">
    <location>
        <begin position="79"/>
        <end position="98"/>
    </location>
</feature>
<sequence length="311" mass="32774">MKPRKAVANGSAPTDSDSAVDLNGNGNSTGHKSSSLATDPLPTVKVNNANLGEIKGALDEIVKKHLIDQSFTPSLVHPTVHLVLGYSSILFSLGGVLYSLRVSFEESKPVLWVAVVGYMVLQSALWAWKRWVEKGEVFRGKRRRMVKRIETDHVQIITSTSLQPPPSPVVTFSPHTRPSSPTSVPSSPSTISPALSPSASSFALHPRETSASTAGTIASNASSPSTGATSILSSSSSSASGPSYMLHLHLSTTSNNGKSLLHKARLVSGRRVGEFVDEEGGVEEGEVARWLTALLGEAGLVGAEDEGTKAE</sequence>
<name>A0A427Y3L9_9TREE</name>
<evidence type="ECO:0000256" key="6">
    <source>
        <dbReference type="ARBA" id="ARBA00022989"/>
    </source>
</evidence>
<keyword evidence="5" id="KW-0256">Endoplasmic reticulum</keyword>
<dbReference type="AlphaFoldDB" id="A0A427Y3L9"/>
<evidence type="ECO:0000256" key="8">
    <source>
        <dbReference type="ARBA" id="ARBA00045608"/>
    </source>
</evidence>
<comment type="similarity">
    <text evidence="2">Belongs to the SPCS2 family.</text>
</comment>
<keyword evidence="4 10" id="KW-0812">Transmembrane</keyword>
<dbReference type="EMBL" id="RSCD01000019">
    <property type="protein sequence ID" value="RSH85675.1"/>
    <property type="molecule type" value="Genomic_DNA"/>
</dbReference>
<dbReference type="Proteomes" id="UP000279259">
    <property type="component" value="Unassembled WGS sequence"/>
</dbReference>
<evidence type="ECO:0000256" key="10">
    <source>
        <dbReference type="SAM" id="Phobius"/>
    </source>
</evidence>
<evidence type="ECO:0000313" key="12">
    <source>
        <dbReference type="Proteomes" id="UP000279259"/>
    </source>
</evidence>
<feature type="compositionally biased region" description="Polar residues" evidence="9">
    <location>
        <begin position="209"/>
        <end position="221"/>
    </location>
</feature>
<dbReference type="InterPro" id="IPR009582">
    <property type="entry name" value="Spc2/SPCS2"/>
</dbReference>
<comment type="subcellular location">
    <subcellularLocation>
        <location evidence="1">Endoplasmic reticulum membrane</location>
        <topology evidence="1">Multi-pass membrane protein</topology>
    </subcellularLocation>
</comment>
<evidence type="ECO:0000256" key="5">
    <source>
        <dbReference type="ARBA" id="ARBA00022824"/>
    </source>
</evidence>
<organism evidence="11 12">
    <name type="scientific">Saitozyma podzolica</name>
    <dbReference type="NCBI Taxonomy" id="1890683"/>
    <lineage>
        <taxon>Eukaryota</taxon>
        <taxon>Fungi</taxon>
        <taxon>Dikarya</taxon>
        <taxon>Basidiomycota</taxon>
        <taxon>Agaricomycotina</taxon>
        <taxon>Tremellomycetes</taxon>
        <taxon>Tremellales</taxon>
        <taxon>Trimorphomycetaceae</taxon>
        <taxon>Saitozyma</taxon>
    </lineage>
</organism>